<dbReference type="InterPro" id="IPR040674">
    <property type="entry name" value="PvuRts1I-like_SRA"/>
</dbReference>
<protein>
    <recommendedName>
        <fullName evidence="5">SET and RING associated domain-containing protein</fullName>
    </recommendedName>
</protein>
<evidence type="ECO:0000313" key="4">
    <source>
        <dbReference type="Proteomes" id="UP001238163"/>
    </source>
</evidence>
<dbReference type="Proteomes" id="UP001238163">
    <property type="component" value="Unassembled WGS sequence"/>
</dbReference>
<accession>A0AAE4APK6</accession>
<feature type="domain" description="PvuRts1 I-like SET and RING associated" evidence="1">
    <location>
        <begin position="159"/>
        <end position="306"/>
    </location>
</feature>
<organism evidence="3 4">
    <name type="scientific">Oligosphaera ethanolica</name>
    <dbReference type="NCBI Taxonomy" id="760260"/>
    <lineage>
        <taxon>Bacteria</taxon>
        <taxon>Pseudomonadati</taxon>
        <taxon>Lentisphaerota</taxon>
        <taxon>Oligosphaeria</taxon>
        <taxon>Oligosphaerales</taxon>
        <taxon>Oligosphaeraceae</taxon>
        <taxon>Oligosphaera</taxon>
    </lineage>
</organism>
<sequence>MDKLEHVSIMLNRRTKGKRYENFVINSIYTKLSNPELIPITQQYVRNKNHSVTNSKKYYLLDLYFPQLQYGVEVDESHHLSDESRINDEIRAEDILSSIQCKQGRIAIYNDNGSLKAYDEVNKQINREVNIINNMVLDRNKKTGQKLKWEDNSMRKTKILEKGLFNIEDDVDYEGITEIYNYLGHSVKNLGRCFVKLNDKYKLWVPSLAVQLEDGSVKTKNGWKNTLNEDKTIITEVVGDMNRCDTRTLPDGSWNENKYKRIVFMHIRDCFGLDRLRFLGVFEANDLKKSKGIQTRSYSRTAKKISFSELVSEET</sequence>
<dbReference type="InterPro" id="IPR048797">
    <property type="entry name" value="PvuRts1I-like_N"/>
</dbReference>
<evidence type="ECO:0000313" key="3">
    <source>
        <dbReference type="EMBL" id="MDQ0289512.1"/>
    </source>
</evidence>
<comment type="caution">
    <text evidence="3">The sequence shown here is derived from an EMBL/GenBank/DDBJ whole genome shotgun (WGS) entry which is preliminary data.</text>
</comment>
<reference evidence="3" key="1">
    <citation type="submission" date="2023-07" db="EMBL/GenBank/DDBJ databases">
        <title>Genomic Encyclopedia of Type Strains, Phase IV (KMG-IV): sequencing the most valuable type-strain genomes for metagenomic binning, comparative biology and taxonomic classification.</title>
        <authorList>
            <person name="Goeker M."/>
        </authorList>
    </citation>
    <scope>NUCLEOTIDE SEQUENCE</scope>
    <source>
        <strain evidence="3">DSM 24202</strain>
    </source>
</reference>
<dbReference type="EMBL" id="JAUSVL010000001">
    <property type="protein sequence ID" value="MDQ0289512.1"/>
    <property type="molecule type" value="Genomic_DNA"/>
</dbReference>
<dbReference type="RefSeq" id="WP_307260944.1">
    <property type="nucleotide sequence ID" value="NZ_JAUSVL010000001.1"/>
</dbReference>
<proteinExistence type="predicted"/>
<dbReference type="Pfam" id="PF18491">
    <property type="entry name" value="SRA"/>
    <property type="match status" value="1"/>
</dbReference>
<keyword evidence="4" id="KW-1185">Reference proteome</keyword>
<evidence type="ECO:0008006" key="5">
    <source>
        <dbReference type="Google" id="ProtNLM"/>
    </source>
</evidence>
<name>A0AAE4APK6_9BACT</name>
<evidence type="ECO:0000259" key="1">
    <source>
        <dbReference type="Pfam" id="PF18491"/>
    </source>
</evidence>
<evidence type="ECO:0000259" key="2">
    <source>
        <dbReference type="Pfam" id="PF21598"/>
    </source>
</evidence>
<dbReference type="AlphaFoldDB" id="A0AAE4APK6"/>
<dbReference type="Pfam" id="PF21598">
    <property type="entry name" value="PvuRts1I-like_N"/>
    <property type="match status" value="1"/>
</dbReference>
<gene>
    <name evidence="3" type="ORF">J3R75_001619</name>
</gene>
<feature type="domain" description="Restriction endonuclease PvuRts1 I-like N-terminal" evidence="2">
    <location>
        <begin position="14"/>
        <end position="119"/>
    </location>
</feature>